<keyword evidence="3" id="KW-1185">Reference proteome</keyword>
<evidence type="ECO:0000313" key="3">
    <source>
        <dbReference type="Proteomes" id="UP001610432"/>
    </source>
</evidence>
<proteinExistence type="predicted"/>
<dbReference type="GeneID" id="98150775"/>
<feature type="region of interest" description="Disordered" evidence="1">
    <location>
        <begin position="44"/>
        <end position="82"/>
    </location>
</feature>
<protein>
    <submittedName>
        <fullName evidence="2">Uncharacterized protein</fullName>
    </submittedName>
</protein>
<gene>
    <name evidence="2" type="ORF">BJX67DRAFT_98886</name>
</gene>
<dbReference type="Proteomes" id="UP001610432">
    <property type="component" value="Unassembled WGS sequence"/>
</dbReference>
<evidence type="ECO:0000256" key="1">
    <source>
        <dbReference type="SAM" id="MobiDB-lite"/>
    </source>
</evidence>
<dbReference type="EMBL" id="JBFXLQ010000002">
    <property type="protein sequence ID" value="KAL2872088.1"/>
    <property type="molecule type" value="Genomic_DNA"/>
</dbReference>
<evidence type="ECO:0000313" key="2">
    <source>
        <dbReference type="EMBL" id="KAL2872088.1"/>
    </source>
</evidence>
<dbReference type="RefSeq" id="XP_070891067.1">
    <property type="nucleotide sequence ID" value="XM_071035703.1"/>
</dbReference>
<comment type="caution">
    <text evidence="2">The sequence shown here is derived from an EMBL/GenBank/DDBJ whole genome shotgun (WGS) entry which is preliminary data.</text>
</comment>
<accession>A0ABR4M664</accession>
<feature type="region of interest" description="Disordered" evidence="1">
    <location>
        <begin position="1"/>
        <end position="21"/>
    </location>
</feature>
<feature type="compositionally biased region" description="Polar residues" evidence="1">
    <location>
        <begin position="1"/>
        <end position="13"/>
    </location>
</feature>
<feature type="compositionally biased region" description="Basic and acidic residues" evidence="1">
    <location>
        <begin position="56"/>
        <end position="76"/>
    </location>
</feature>
<organism evidence="2 3">
    <name type="scientific">Aspergillus lucknowensis</name>
    <dbReference type="NCBI Taxonomy" id="176173"/>
    <lineage>
        <taxon>Eukaryota</taxon>
        <taxon>Fungi</taxon>
        <taxon>Dikarya</taxon>
        <taxon>Ascomycota</taxon>
        <taxon>Pezizomycotina</taxon>
        <taxon>Eurotiomycetes</taxon>
        <taxon>Eurotiomycetidae</taxon>
        <taxon>Eurotiales</taxon>
        <taxon>Aspergillaceae</taxon>
        <taxon>Aspergillus</taxon>
        <taxon>Aspergillus subgen. Nidulantes</taxon>
    </lineage>
</organism>
<sequence length="164" mass="17799">MSRSPRYSGSTYSEYFDAANPAPHPVDVRNAACVLRPPPLEVLKDPPCEPNFTENGKSRAPEDARRQVTESRKEAPGKFGLFPRSLLGDVRTEASTRQETSPRPRVEAVSLFPQVSLTRAPVSIHTDACAVPSLLGEYGPCLISQERALVPSAGHPSKPGSCFK</sequence>
<reference evidence="2 3" key="1">
    <citation type="submission" date="2024-07" db="EMBL/GenBank/DDBJ databases">
        <title>Section-level genome sequencing and comparative genomics of Aspergillus sections Usti and Cavernicolus.</title>
        <authorList>
            <consortium name="Lawrence Berkeley National Laboratory"/>
            <person name="Nybo J.L."/>
            <person name="Vesth T.C."/>
            <person name="Theobald S."/>
            <person name="Frisvad J.C."/>
            <person name="Larsen T.O."/>
            <person name="Kjaerboelling I."/>
            <person name="Rothschild-Mancinelli K."/>
            <person name="Lyhne E.K."/>
            <person name="Kogle M.E."/>
            <person name="Barry K."/>
            <person name="Clum A."/>
            <person name="Na H."/>
            <person name="Ledsgaard L."/>
            <person name="Lin J."/>
            <person name="Lipzen A."/>
            <person name="Kuo A."/>
            <person name="Riley R."/>
            <person name="Mondo S."/>
            <person name="Labutti K."/>
            <person name="Haridas S."/>
            <person name="Pangalinan J."/>
            <person name="Salamov A.A."/>
            <person name="Simmons B.A."/>
            <person name="Magnuson J.K."/>
            <person name="Chen J."/>
            <person name="Drula E."/>
            <person name="Henrissat B."/>
            <person name="Wiebenga A."/>
            <person name="Lubbers R.J."/>
            <person name="Gomes A.C."/>
            <person name="Macurrencykelacurrency M.R."/>
            <person name="Stajich J."/>
            <person name="Grigoriev I.V."/>
            <person name="Mortensen U.H."/>
            <person name="De Vries R.P."/>
            <person name="Baker S.E."/>
            <person name="Andersen M.R."/>
        </authorList>
    </citation>
    <scope>NUCLEOTIDE SEQUENCE [LARGE SCALE GENOMIC DNA]</scope>
    <source>
        <strain evidence="2 3">CBS 449.75</strain>
    </source>
</reference>
<name>A0ABR4M664_9EURO</name>